<keyword evidence="3" id="KW-1185">Reference proteome</keyword>
<protein>
    <recommendedName>
        <fullName evidence="4">C2H2-type domain-containing protein</fullName>
    </recommendedName>
</protein>
<proteinExistence type="predicted"/>
<dbReference type="EMBL" id="JAUKUA010000005">
    <property type="protein sequence ID" value="KAK0711891.1"/>
    <property type="molecule type" value="Genomic_DNA"/>
</dbReference>
<feature type="region of interest" description="Disordered" evidence="1">
    <location>
        <begin position="1"/>
        <end position="86"/>
    </location>
</feature>
<feature type="compositionally biased region" description="Polar residues" evidence="1">
    <location>
        <begin position="165"/>
        <end position="177"/>
    </location>
</feature>
<dbReference type="PANTHER" id="PTHR38166">
    <property type="entry name" value="C2H2-TYPE DOMAIN-CONTAINING PROTEIN-RELATED"/>
    <property type="match status" value="1"/>
</dbReference>
<evidence type="ECO:0000256" key="1">
    <source>
        <dbReference type="SAM" id="MobiDB-lite"/>
    </source>
</evidence>
<dbReference type="AlphaFoldDB" id="A0AA40DSK9"/>
<evidence type="ECO:0000313" key="2">
    <source>
        <dbReference type="EMBL" id="KAK0711891.1"/>
    </source>
</evidence>
<accession>A0AA40DSK9</accession>
<feature type="compositionally biased region" description="Acidic residues" evidence="1">
    <location>
        <begin position="194"/>
        <end position="205"/>
    </location>
</feature>
<gene>
    <name evidence="2" type="ORF">B0H67DRAFT_302627</name>
</gene>
<reference evidence="2" key="1">
    <citation type="submission" date="2023-06" db="EMBL/GenBank/DDBJ databases">
        <title>Genome-scale phylogeny and comparative genomics of the fungal order Sordariales.</title>
        <authorList>
            <consortium name="Lawrence Berkeley National Laboratory"/>
            <person name="Hensen N."/>
            <person name="Bonometti L."/>
            <person name="Westerberg I."/>
            <person name="Brannstrom I.O."/>
            <person name="Guillou S."/>
            <person name="Cros-Aarteil S."/>
            <person name="Calhoun S."/>
            <person name="Haridas S."/>
            <person name="Kuo A."/>
            <person name="Mondo S."/>
            <person name="Pangilinan J."/>
            <person name="Riley R."/>
            <person name="Labutti K."/>
            <person name="Andreopoulos B."/>
            <person name="Lipzen A."/>
            <person name="Chen C."/>
            <person name="Yanf M."/>
            <person name="Daum C."/>
            <person name="Ng V."/>
            <person name="Clum A."/>
            <person name="Steindorff A."/>
            <person name="Ohm R."/>
            <person name="Martin F."/>
            <person name="Silar P."/>
            <person name="Natvig D."/>
            <person name="Lalanne C."/>
            <person name="Gautier V."/>
            <person name="Ament-Velasquez S.L."/>
            <person name="Kruys A."/>
            <person name="Hutchinson M.I."/>
            <person name="Powell A.J."/>
            <person name="Barry K."/>
            <person name="Miller A.N."/>
            <person name="Grigoriev I.V."/>
            <person name="Debuchy R."/>
            <person name="Gladieux P."/>
            <person name="Thoren M.H."/>
            <person name="Johannesson H."/>
        </authorList>
    </citation>
    <scope>NUCLEOTIDE SEQUENCE</scope>
    <source>
        <strain evidence="2">SMH4607-1</strain>
    </source>
</reference>
<dbReference type="PANTHER" id="PTHR38166:SF1">
    <property type="entry name" value="C2H2-TYPE DOMAIN-CONTAINING PROTEIN"/>
    <property type="match status" value="1"/>
</dbReference>
<feature type="compositionally biased region" description="Polar residues" evidence="1">
    <location>
        <begin position="430"/>
        <end position="447"/>
    </location>
</feature>
<feature type="region of interest" description="Disordered" evidence="1">
    <location>
        <begin position="406"/>
        <end position="447"/>
    </location>
</feature>
<feature type="region of interest" description="Disordered" evidence="1">
    <location>
        <begin position="154"/>
        <end position="220"/>
    </location>
</feature>
<organism evidence="2 3">
    <name type="scientific">Lasiosphaeris hirsuta</name>
    <dbReference type="NCBI Taxonomy" id="260670"/>
    <lineage>
        <taxon>Eukaryota</taxon>
        <taxon>Fungi</taxon>
        <taxon>Dikarya</taxon>
        <taxon>Ascomycota</taxon>
        <taxon>Pezizomycotina</taxon>
        <taxon>Sordariomycetes</taxon>
        <taxon>Sordariomycetidae</taxon>
        <taxon>Sordariales</taxon>
        <taxon>Lasiosphaeriaceae</taxon>
        <taxon>Lasiosphaeris</taxon>
    </lineage>
</organism>
<dbReference type="Proteomes" id="UP001172102">
    <property type="component" value="Unassembled WGS sequence"/>
</dbReference>
<feature type="compositionally biased region" description="Polar residues" evidence="1">
    <location>
        <begin position="9"/>
        <end position="24"/>
    </location>
</feature>
<evidence type="ECO:0000313" key="3">
    <source>
        <dbReference type="Proteomes" id="UP001172102"/>
    </source>
</evidence>
<comment type="caution">
    <text evidence="2">The sequence shown here is derived from an EMBL/GenBank/DDBJ whole genome shotgun (WGS) entry which is preliminary data.</text>
</comment>
<feature type="compositionally biased region" description="Low complexity" evidence="1">
    <location>
        <begin position="412"/>
        <end position="429"/>
    </location>
</feature>
<evidence type="ECO:0008006" key="4">
    <source>
        <dbReference type="Google" id="ProtNLM"/>
    </source>
</evidence>
<feature type="region of interest" description="Disordered" evidence="1">
    <location>
        <begin position="296"/>
        <end position="315"/>
    </location>
</feature>
<name>A0AA40DSK9_9PEZI</name>
<sequence>MERRLGKAPNNTNAVDPSANSFGSNDLVLQHPAPAKEQRLEEDPLNPDIGSGPPRARSTGDDEYGSVEKDDGDHDELEGDSSIHFSVPPSCESDVISSWSYGTYTESADSAFAWLPDDQFQVYRLPLDHPLLELSGVAVNFLLRRFRMWVEAGGGGTGASQSASMSRYGSQAGSIRNQAGPGKKRARSSLEGNNDQEEDEDEGDEGPQKPPNGSRKRPRVDGSVFACPFLKKDPVAHRGCCGYALKRIRDVKQHLGRKHSMPIYCPRCIETFELEDQRDAHVRDVRCAQRPHAKPEGITEANKRQLAKKSPANQTQEEQWYGIFDTLFPEHGERPLSPYMDKALSRTSTAYQAYLEKGGAHMLREYLESRGVATFHARQGERDVDAFIQRTVGEAFRAIFDQWTRQGGTVDPSSNSHPTPSAPATTAPTQGSSEMGSANTPMSLSQTPAVTVEVPSRGLSSLPDLGLDFTSNLLPFGSQPHNPFAADPFSGAFLIDDIDAILAGMEVDSHQDVEMSPWFSPSDHGQAGPSS</sequence>